<evidence type="ECO:0000313" key="1">
    <source>
        <dbReference type="EMBL" id="KAK1859181.1"/>
    </source>
</evidence>
<dbReference type="Proteomes" id="UP000798662">
    <property type="component" value="Chromosome 1"/>
</dbReference>
<organism evidence="1 2">
    <name type="scientific">Pyropia yezoensis</name>
    <name type="common">Susabi-nori</name>
    <name type="synonym">Porphyra yezoensis</name>
    <dbReference type="NCBI Taxonomy" id="2788"/>
    <lineage>
        <taxon>Eukaryota</taxon>
        <taxon>Rhodophyta</taxon>
        <taxon>Bangiophyceae</taxon>
        <taxon>Bangiales</taxon>
        <taxon>Bangiaceae</taxon>
        <taxon>Pyropia</taxon>
    </lineage>
</organism>
<sequence length="627" mass="64185">MAGLLGGRRGRGGGERGVPAPANGGAAGGGGRGGAGSSRGPTPLPPPPAPVNQGVPLYHAIRDHLGGAVDVAAILIGAYAPRWLMERHHTNMPEAVRLFQEAGAVEAFGIHWGTVPLTNEPLMKPAKELSRVADAAGTANRFDRVGSPPDGDTLFSSVSPTRWALRTLAGRGLGIDRIYWPDGWARRWTASAAVALDALGAALEEERAAAVAAEVAAVAAAAAAPAAAAARPPAALASLTILQTHHRLSADGGDVWVYDIDAVAAAATPRPADAAAVAAAAAAAAAEPPPLRGRAAAAATTPTPTPLAWKVVVSRPLVGDDTRTGRGCTVATLPLPVAAPVTLVVPYAGRPARLAAYLRTYGRLRSTDAALGLAIATLPAHVAEVHRLVAAASLPLLPPSQPPPLPQGGPAGSTAPPPAPSHLTHGVTVVTNGGDRAGAFSRSVAVRDAVAGLALDALFYVTDVDLTVSPDAVRNCRAHALAGGQVWYPIFWNYYAGTRPGLSPATGFWRTSSYGTVCAHRSSWDAVGGFGGNEEERFVGWGSEDVEAYQHFRDHPAMGVMRGLEPGLTHAWHDKACAPDDAAYDACRKTVAMSMASQQRLAELVVAADVDVAAALGVHRETGGGMG</sequence>
<gene>
    <name evidence="1" type="ORF">I4F81_001778</name>
</gene>
<evidence type="ECO:0000313" key="2">
    <source>
        <dbReference type="Proteomes" id="UP000798662"/>
    </source>
</evidence>
<comment type="caution">
    <text evidence="1">The sequence shown here is derived from an EMBL/GenBank/DDBJ whole genome shotgun (WGS) entry which is preliminary data.</text>
</comment>
<keyword evidence="2" id="KW-1185">Reference proteome</keyword>
<accession>A0ACC3BN56</accession>
<protein>
    <submittedName>
        <fullName evidence="1">Uncharacterized protein</fullName>
    </submittedName>
</protein>
<proteinExistence type="predicted"/>
<name>A0ACC3BN56_PYRYE</name>
<reference evidence="1" key="1">
    <citation type="submission" date="2019-11" db="EMBL/GenBank/DDBJ databases">
        <title>Nori genome reveals adaptations in red seaweeds to the harsh intertidal environment.</title>
        <authorList>
            <person name="Wang D."/>
            <person name="Mao Y."/>
        </authorList>
    </citation>
    <scope>NUCLEOTIDE SEQUENCE</scope>
    <source>
        <tissue evidence="1">Gametophyte</tissue>
    </source>
</reference>
<dbReference type="EMBL" id="CM020618">
    <property type="protein sequence ID" value="KAK1859181.1"/>
    <property type="molecule type" value="Genomic_DNA"/>
</dbReference>